<dbReference type="EMBL" id="RBWS01000006">
    <property type="protein sequence ID" value="RKO72185.1"/>
    <property type="molecule type" value="Genomic_DNA"/>
</dbReference>
<feature type="domain" description="HTH araC/xylS-type" evidence="4">
    <location>
        <begin position="202"/>
        <end position="300"/>
    </location>
</feature>
<dbReference type="InterPro" id="IPR003313">
    <property type="entry name" value="AraC-bd"/>
</dbReference>
<dbReference type="SUPFAM" id="SSF46689">
    <property type="entry name" value="Homeodomain-like"/>
    <property type="match status" value="1"/>
</dbReference>
<dbReference type="PRINTS" id="PR00032">
    <property type="entry name" value="HTHARAC"/>
</dbReference>
<keyword evidence="3" id="KW-0804">Transcription</keyword>
<dbReference type="InterPro" id="IPR014710">
    <property type="entry name" value="RmlC-like_jellyroll"/>
</dbReference>
<evidence type="ECO:0000313" key="6">
    <source>
        <dbReference type="Proteomes" id="UP000282423"/>
    </source>
</evidence>
<dbReference type="PANTHER" id="PTHR43280">
    <property type="entry name" value="ARAC-FAMILY TRANSCRIPTIONAL REGULATOR"/>
    <property type="match status" value="1"/>
</dbReference>
<dbReference type="InterPro" id="IPR009057">
    <property type="entry name" value="Homeodomain-like_sf"/>
</dbReference>
<name>A0A420W0T0_9SPHI</name>
<dbReference type="SUPFAM" id="SSF51215">
    <property type="entry name" value="Regulatory protein AraC"/>
    <property type="match status" value="1"/>
</dbReference>
<gene>
    <name evidence="5" type="ORF">D7322_08835</name>
</gene>
<dbReference type="Gene3D" id="2.60.120.10">
    <property type="entry name" value="Jelly Rolls"/>
    <property type="match status" value="1"/>
</dbReference>
<evidence type="ECO:0000256" key="2">
    <source>
        <dbReference type="ARBA" id="ARBA00023125"/>
    </source>
</evidence>
<dbReference type="SMART" id="SM00342">
    <property type="entry name" value="HTH_ARAC"/>
    <property type="match status" value="1"/>
</dbReference>
<organism evidence="5 6">
    <name type="scientific">Sphingobacterium puteale</name>
    <dbReference type="NCBI Taxonomy" id="2420510"/>
    <lineage>
        <taxon>Bacteria</taxon>
        <taxon>Pseudomonadati</taxon>
        <taxon>Bacteroidota</taxon>
        <taxon>Sphingobacteriia</taxon>
        <taxon>Sphingobacteriales</taxon>
        <taxon>Sphingobacteriaceae</taxon>
        <taxon>Sphingobacterium</taxon>
    </lineage>
</organism>
<dbReference type="GO" id="GO:0003700">
    <property type="term" value="F:DNA-binding transcription factor activity"/>
    <property type="evidence" value="ECO:0007669"/>
    <property type="project" value="InterPro"/>
</dbReference>
<dbReference type="Gene3D" id="1.10.10.60">
    <property type="entry name" value="Homeodomain-like"/>
    <property type="match status" value="1"/>
</dbReference>
<keyword evidence="2" id="KW-0238">DNA-binding</keyword>
<dbReference type="PANTHER" id="PTHR43280:SF28">
    <property type="entry name" value="HTH-TYPE TRANSCRIPTIONAL ACTIVATOR RHAS"/>
    <property type="match status" value="1"/>
</dbReference>
<keyword evidence="6" id="KW-1185">Reference proteome</keyword>
<dbReference type="GO" id="GO:0043565">
    <property type="term" value="F:sequence-specific DNA binding"/>
    <property type="evidence" value="ECO:0007669"/>
    <property type="project" value="InterPro"/>
</dbReference>
<dbReference type="InterPro" id="IPR020449">
    <property type="entry name" value="Tscrpt_reg_AraC-type_HTH"/>
</dbReference>
<dbReference type="InterPro" id="IPR018060">
    <property type="entry name" value="HTH_AraC"/>
</dbReference>
<protein>
    <submittedName>
        <fullName evidence="5">Helix-turn-helix domain-containing protein</fullName>
    </submittedName>
</protein>
<dbReference type="PROSITE" id="PS01124">
    <property type="entry name" value="HTH_ARAC_FAMILY_2"/>
    <property type="match status" value="1"/>
</dbReference>
<evidence type="ECO:0000256" key="1">
    <source>
        <dbReference type="ARBA" id="ARBA00023015"/>
    </source>
</evidence>
<evidence type="ECO:0000259" key="4">
    <source>
        <dbReference type="PROSITE" id="PS01124"/>
    </source>
</evidence>
<dbReference type="Proteomes" id="UP000282423">
    <property type="component" value="Unassembled WGS sequence"/>
</dbReference>
<comment type="caution">
    <text evidence="5">The sequence shown here is derived from an EMBL/GenBank/DDBJ whole genome shotgun (WGS) entry which is preliminary data.</text>
</comment>
<dbReference type="Pfam" id="PF02311">
    <property type="entry name" value="AraC_binding"/>
    <property type="match status" value="1"/>
</dbReference>
<reference evidence="5 6" key="1">
    <citation type="submission" date="2018-10" db="EMBL/GenBank/DDBJ databases">
        <title>Sphingobacterium sp. M05W1-28.</title>
        <authorList>
            <person name="Cai H."/>
        </authorList>
    </citation>
    <scope>NUCLEOTIDE SEQUENCE [LARGE SCALE GENOMIC DNA]</scope>
    <source>
        <strain evidence="5 6">M05W1-28</strain>
    </source>
</reference>
<dbReference type="Pfam" id="PF12833">
    <property type="entry name" value="HTH_18"/>
    <property type="match status" value="1"/>
</dbReference>
<sequence>MRSIGILKVYELNLNLKLRHMPKRDPILVNSMDSSSSIAVGIWDGSTPGILKALNPHRHDHYTCMLVDAGQLEVLFDFEQLTMPAGTLFVCPPHQVHQITTALGASGYYISFEGHHMTRSAKDILDASLNETIILSLSAPEQQWFTAILDSLKNLDRINNTASKEVQQPLLSAFIAQAVICHQRKLAAGSISHSPRVISITNEFRNLVRSDYRSLKRPSAYAQRLNISVAHLNDVVKKVTGLSASALIQKEILSEAQRLLYYSRLSIKEISVQLGYKDTKYFIRLFTKKAGRSPGDYRKTLRSNPDLD</sequence>
<keyword evidence="1" id="KW-0805">Transcription regulation</keyword>
<dbReference type="InterPro" id="IPR037923">
    <property type="entry name" value="HTH-like"/>
</dbReference>
<proteinExistence type="predicted"/>
<evidence type="ECO:0000313" key="5">
    <source>
        <dbReference type="EMBL" id="RKO72185.1"/>
    </source>
</evidence>
<evidence type="ECO:0000256" key="3">
    <source>
        <dbReference type="ARBA" id="ARBA00023163"/>
    </source>
</evidence>
<dbReference type="AlphaFoldDB" id="A0A420W0T0"/>
<accession>A0A420W0T0</accession>
<dbReference type="OrthoDB" id="2585681at2"/>